<dbReference type="InterPro" id="IPR058395">
    <property type="entry name" value="DUF8082"/>
</dbReference>
<evidence type="ECO:0000313" key="8">
    <source>
        <dbReference type="EMBL" id="MCV2369026.1"/>
    </source>
</evidence>
<dbReference type="Proteomes" id="UP001209701">
    <property type="component" value="Unassembled WGS sequence"/>
</dbReference>
<evidence type="ECO:0000313" key="9">
    <source>
        <dbReference type="Proteomes" id="UP001209701"/>
    </source>
</evidence>
<feature type="compositionally biased region" description="Polar residues" evidence="6">
    <location>
        <begin position="315"/>
        <end position="325"/>
    </location>
</feature>
<dbReference type="PROSITE" id="PS00108">
    <property type="entry name" value="PROTEIN_KINASE_ST"/>
    <property type="match status" value="1"/>
</dbReference>
<evidence type="ECO:0000256" key="5">
    <source>
        <dbReference type="PROSITE-ProRule" id="PRU10141"/>
    </source>
</evidence>
<dbReference type="Pfam" id="PF00069">
    <property type="entry name" value="Pkinase"/>
    <property type="match status" value="1"/>
</dbReference>
<dbReference type="InterPro" id="IPR008271">
    <property type="entry name" value="Ser/Thr_kinase_AS"/>
</dbReference>
<dbReference type="InterPro" id="IPR017441">
    <property type="entry name" value="Protein_kinase_ATP_BS"/>
</dbReference>
<keyword evidence="3 8" id="KW-0418">Kinase</keyword>
<sequence length="494" mass="53134">MNIPERIGKYPIEAVLGQGAMGTVYKAFDPHIHRPVAIKTVHKNLLGEEAGQATFAARFRNEAQAVGRLQHPNIVAIYEFGEDDATAYIAMEFVEGKSLDQVLLATPLLPEAQALRVMEQLLDALDCAHQHGVWHRDIKPANLILTAQGQVKLTDFGIARIEDLGLTQVSSMIGTPGYMAPEQYIGEGIDHRADLFASGVLFYRLLTGVLPFTGSVETVMYKIMNEQAKPPSQLSQSRQVGPANTYDALLHKALAKDAGDRFQSAQEFRLALIAASKWAEAPQEAADEATVIVPQAHWAQALDAASKLPEHSAKPYSTTGTSASMDGSAAHPTGWDPVALSRIERALAVQIGPMSKLIVRQAAQRCADLQSLTQELGQHIEQDSKRRDFIREASSASQATPLAAGAPSSARAIASSTANPVPGRSGASAMEPVTEAFKTQATAVLTRYIGPIAKIIIKRSAEKAHGKTEFVRLLVEASGEADSASLERELKLLG</sequence>
<feature type="domain" description="Protein kinase" evidence="7">
    <location>
        <begin position="10"/>
        <end position="273"/>
    </location>
</feature>
<protein>
    <submittedName>
        <fullName evidence="8">Serine/threonine protein kinase</fullName>
    </submittedName>
</protein>
<keyword evidence="4 5" id="KW-0067">ATP-binding</keyword>
<dbReference type="PANTHER" id="PTHR43289">
    <property type="entry name" value="MITOGEN-ACTIVATED PROTEIN KINASE KINASE KINASE 20-RELATED"/>
    <property type="match status" value="1"/>
</dbReference>
<evidence type="ECO:0000256" key="6">
    <source>
        <dbReference type="SAM" id="MobiDB-lite"/>
    </source>
</evidence>
<evidence type="ECO:0000256" key="3">
    <source>
        <dbReference type="ARBA" id="ARBA00022777"/>
    </source>
</evidence>
<organism evidence="8 9">
    <name type="scientific">Roseateles oligotrophus</name>
    <dbReference type="NCBI Taxonomy" id="1769250"/>
    <lineage>
        <taxon>Bacteria</taxon>
        <taxon>Pseudomonadati</taxon>
        <taxon>Pseudomonadota</taxon>
        <taxon>Betaproteobacteria</taxon>
        <taxon>Burkholderiales</taxon>
        <taxon>Sphaerotilaceae</taxon>
        <taxon>Roseateles</taxon>
    </lineage>
</organism>
<accession>A0ABT2YG41</accession>
<evidence type="ECO:0000256" key="2">
    <source>
        <dbReference type="ARBA" id="ARBA00022741"/>
    </source>
</evidence>
<evidence type="ECO:0000259" key="7">
    <source>
        <dbReference type="PROSITE" id="PS50011"/>
    </source>
</evidence>
<keyword evidence="8" id="KW-0723">Serine/threonine-protein kinase</keyword>
<dbReference type="Gene3D" id="1.10.510.10">
    <property type="entry name" value="Transferase(Phosphotransferase) domain 1"/>
    <property type="match status" value="1"/>
</dbReference>
<feature type="region of interest" description="Disordered" evidence="6">
    <location>
        <begin position="310"/>
        <end position="330"/>
    </location>
</feature>
<name>A0ABT2YG41_9BURK</name>
<reference evidence="8 9" key="1">
    <citation type="submission" date="2021-11" db="EMBL/GenBank/DDBJ databases">
        <authorList>
            <person name="Liang Q."/>
            <person name="Mou H."/>
            <person name="Liu Z."/>
        </authorList>
    </citation>
    <scope>NUCLEOTIDE SEQUENCE [LARGE SCALE GENOMIC DNA]</scope>
    <source>
        <strain evidence="8 9">CHU3</strain>
    </source>
</reference>
<keyword evidence="9" id="KW-1185">Reference proteome</keyword>
<dbReference type="InterPro" id="IPR000719">
    <property type="entry name" value="Prot_kinase_dom"/>
</dbReference>
<dbReference type="SUPFAM" id="SSF56112">
    <property type="entry name" value="Protein kinase-like (PK-like)"/>
    <property type="match status" value="1"/>
</dbReference>
<evidence type="ECO:0000256" key="1">
    <source>
        <dbReference type="ARBA" id="ARBA00022679"/>
    </source>
</evidence>
<keyword evidence="1" id="KW-0808">Transferase</keyword>
<dbReference type="CDD" id="cd14014">
    <property type="entry name" value="STKc_PknB_like"/>
    <property type="match status" value="1"/>
</dbReference>
<dbReference type="InterPro" id="IPR011009">
    <property type="entry name" value="Kinase-like_dom_sf"/>
</dbReference>
<keyword evidence="2 5" id="KW-0547">Nucleotide-binding</keyword>
<dbReference type="EMBL" id="JAJIRN010000005">
    <property type="protein sequence ID" value="MCV2369026.1"/>
    <property type="molecule type" value="Genomic_DNA"/>
</dbReference>
<gene>
    <name evidence="8" type="ORF">LNV07_13135</name>
</gene>
<feature type="binding site" evidence="5">
    <location>
        <position position="39"/>
    </location>
    <ligand>
        <name>ATP</name>
        <dbReference type="ChEBI" id="CHEBI:30616"/>
    </ligand>
</feature>
<dbReference type="Pfam" id="PF26309">
    <property type="entry name" value="DUF8082"/>
    <property type="match status" value="1"/>
</dbReference>
<dbReference type="GO" id="GO:0004674">
    <property type="term" value="F:protein serine/threonine kinase activity"/>
    <property type="evidence" value="ECO:0007669"/>
    <property type="project" value="UniProtKB-KW"/>
</dbReference>
<dbReference type="PROSITE" id="PS50011">
    <property type="entry name" value="PROTEIN_KINASE_DOM"/>
    <property type="match status" value="1"/>
</dbReference>
<evidence type="ECO:0000256" key="4">
    <source>
        <dbReference type="ARBA" id="ARBA00022840"/>
    </source>
</evidence>
<proteinExistence type="predicted"/>
<dbReference type="PANTHER" id="PTHR43289:SF6">
    <property type="entry name" value="SERINE_THREONINE-PROTEIN KINASE NEKL-3"/>
    <property type="match status" value="1"/>
</dbReference>
<dbReference type="Gene3D" id="3.30.200.20">
    <property type="entry name" value="Phosphorylase Kinase, domain 1"/>
    <property type="match status" value="1"/>
</dbReference>
<dbReference type="SMART" id="SM00220">
    <property type="entry name" value="S_TKc"/>
    <property type="match status" value="1"/>
</dbReference>
<comment type="caution">
    <text evidence="8">The sequence shown here is derived from an EMBL/GenBank/DDBJ whole genome shotgun (WGS) entry which is preliminary data.</text>
</comment>
<dbReference type="PROSITE" id="PS00107">
    <property type="entry name" value="PROTEIN_KINASE_ATP"/>
    <property type="match status" value="1"/>
</dbReference>
<dbReference type="RefSeq" id="WP_263571610.1">
    <property type="nucleotide sequence ID" value="NZ_JAJIRN010000005.1"/>
</dbReference>